<evidence type="ECO:0000256" key="12">
    <source>
        <dbReference type="ARBA" id="ARBA00023016"/>
    </source>
</evidence>
<dbReference type="EMBL" id="MN079086">
    <property type="protein sequence ID" value="QEA04600.1"/>
    <property type="molecule type" value="Genomic_DNA"/>
</dbReference>
<gene>
    <name evidence="15" type="primary">degP_1</name>
    <name evidence="15" type="ORF">KBTEX_00908</name>
</gene>
<dbReference type="GO" id="GO:0006508">
    <property type="term" value="P:proteolysis"/>
    <property type="evidence" value="ECO:0007669"/>
    <property type="project" value="UniProtKB-KW"/>
</dbReference>
<dbReference type="InterPro" id="IPR036034">
    <property type="entry name" value="PDZ_sf"/>
</dbReference>
<dbReference type="GO" id="GO:0004252">
    <property type="term" value="F:serine-type endopeptidase activity"/>
    <property type="evidence" value="ECO:0007669"/>
    <property type="project" value="InterPro"/>
</dbReference>
<evidence type="ECO:0000256" key="8">
    <source>
        <dbReference type="ARBA" id="ARBA00022737"/>
    </source>
</evidence>
<dbReference type="Pfam" id="PF13180">
    <property type="entry name" value="PDZ_2"/>
    <property type="match status" value="2"/>
</dbReference>
<evidence type="ECO:0000256" key="6">
    <source>
        <dbReference type="ARBA" id="ARBA00022670"/>
    </source>
</evidence>
<comment type="subcellular location">
    <subcellularLocation>
        <location evidence="2">Periplasm</location>
    </subcellularLocation>
</comment>
<dbReference type="AlphaFoldDB" id="A0A5B8R7I2"/>
<evidence type="ECO:0000256" key="13">
    <source>
        <dbReference type="ARBA" id="ARBA00032850"/>
    </source>
</evidence>
<dbReference type="EC" id="3.4.21.107" evidence="4"/>
<dbReference type="PANTHER" id="PTHR22939:SF130">
    <property type="entry name" value="PERIPLASMIC SERINE ENDOPROTEASE DEGP-LIKE-RELATED"/>
    <property type="match status" value="1"/>
</dbReference>
<evidence type="ECO:0000256" key="1">
    <source>
        <dbReference type="ARBA" id="ARBA00001772"/>
    </source>
</evidence>
<keyword evidence="10 15" id="KW-0378">Hydrolase</keyword>
<dbReference type="Gene3D" id="2.40.10.120">
    <property type="match status" value="1"/>
</dbReference>
<evidence type="ECO:0000256" key="10">
    <source>
        <dbReference type="ARBA" id="ARBA00022801"/>
    </source>
</evidence>
<dbReference type="SUPFAM" id="SSF50156">
    <property type="entry name" value="PDZ domain-like"/>
    <property type="match status" value="2"/>
</dbReference>
<evidence type="ECO:0000256" key="9">
    <source>
        <dbReference type="ARBA" id="ARBA00022764"/>
    </source>
</evidence>
<name>A0A5B8R7I2_9ZZZZ</name>
<evidence type="ECO:0000256" key="3">
    <source>
        <dbReference type="ARBA" id="ARBA00010541"/>
    </source>
</evidence>
<dbReference type="Pfam" id="PF13365">
    <property type="entry name" value="Trypsin_2"/>
    <property type="match status" value="1"/>
</dbReference>
<protein>
    <recommendedName>
        <fullName evidence="5">Probable periplasmic serine endoprotease DegP-like</fullName>
        <ecNumber evidence="4">3.4.21.107</ecNumber>
    </recommendedName>
    <alternativeName>
        <fullName evidence="13">Protease Do</fullName>
    </alternativeName>
</protein>
<evidence type="ECO:0000256" key="11">
    <source>
        <dbReference type="ARBA" id="ARBA00022825"/>
    </source>
</evidence>
<dbReference type="InterPro" id="IPR001478">
    <property type="entry name" value="PDZ"/>
</dbReference>
<sequence length="470" mass="50130">MNRSLARIAAMLLVLAALPVLAATRANLPDFTGLVRENSPAVVNISTKRTVQAGPDADSGLPELPEDHPFHDFFDRFRDGEEPPTFETDSLGSGFIIDADGYILTNHHVVKDATEIVVRLPDRREFDAEVVGADPRSDLALIAIDTSGLPTVTIGRSSKLQVGEWVLAIGSPFGFDHSVTAGIVSALGRNLPQENYVPFIQTDVAINPGNSGGPLFNLDGEVVGINSHIYSRTGGFMGVSFAIPIELAMDVARQLREEGHVARGWLGVMIQDVTRDLAESFGMRRPRGALVSQILEDSPAADSPLRVGDVIVRFDGHDVPTSGALPAIVGRTPVGEQVPVEIIREGERRTVQVRVGELPEDLTARGPVPAPEGRIDRLGLVVAPLDDGAREALGLAGDADGVIVERVTAGPAREAGVRRGDVITRLDRKAIDSPAALRDAVAALEPGRSVAVLVRREDGPRFLALRLPGQ</sequence>
<feature type="domain" description="PDZ" evidence="14">
    <location>
        <begin position="250"/>
        <end position="346"/>
    </location>
</feature>
<keyword evidence="11" id="KW-0720">Serine protease</keyword>
<evidence type="ECO:0000256" key="5">
    <source>
        <dbReference type="ARBA" id="ARBA00013958"/>
    </source>
</evidence>
<keyword evidence="7" id="KW-0732">Signal</keyword>
<dbReference type="SMART" id="SM00228">
    <property type="entry name" value="PDZ"/>
    <property type="match status" value="2"/>
</dbReference>
<dbReference type="FunFam" id="2.40.10.120:FF:000007">
    <property type="entry name" value="Periplasmic serine endoprotease DegP-like"/>
    <property type="match status" value="1"/>
</dbReference>
<dbReference type="PRINTS" id="PR00834">
    <property type="entry name" value="PROTEASES2C"/>
</dbReference>
<evidence type="ECO:0000256" key="4">
    <source>
        <dbReference type="ARBA" id="ARBA00013035"/>
    </source>
</evidence>
<keyword evidence="8" id="KW-0677">Repeat</keyword>
<keyword evidence="6 15" id="KW-0645">Protease</keyword>
<evidence type="ECO:0000313" key="15">
    <source>
        <dbReference type="EMBL" id="QEA04600.1"/>
    </source>
</evidence>
<evidence type="ECO:0000256" key="2">
    <source>
        <dbReference type="ARBA" id="ARBA00004418"/>
    </source>
</evidence>
<reference evidence="15" key="1">
    <citation type="submission" date="2019-06" db="EMBL/GenBank/DDBJ databases">
        <authorList>
            <person name="Murdoch R.W."/>
            <person name="Fathepure B."/>
        </authorList>
    </citation>
    <scope>NUCLEOTIDE SEQUENCE</scope>
</reference>
<evidence type="ECO:0000259" key="14">
    <source>
        <dbReference type="PROSITE" id="PS50106"/>
    </source>
</evidence>
<keyword evidence="9" id="KW-0574">Periplasm</keyword>
<dbReference type="InterPro" id="IPR009003">
    <property type="entry name" value="Peptidase_S1_PA"/>
</dbReference>
<dbReference type="InterPro" id="IPR011782">
    <property type="entry name" value="Pept_S1C_Do"/>
</dbReference>
<dbReference type="Gene3D" id="2.30.42.10">
    <property type="match status" value="2"/>
</dbReference>
<dbReference type="InterPro" id="IPR001940">
    <property type="entry name" value="Peptidase_S1C"/>
</dbReference>
<dbReference type="PROSITE" id="PS50106">
    <property type="entry name" value="PDZ"/>
    <property type="match status" value="1"/>
</dbReference>
<organism evidence="15">
    <name type="scientific">uncultured organism</name>
    <dbReference type="NCBI Taxonomy" id="155900"/>
    <lineage>
        <taxon>unclassified sequences</taxon>
        <taxon>environmental samples</taxon>
    </lineage>
</organism>
<keyword evidence="12" id="KW-0346">Stress response</keyword>
<evidence type="ECO:0000256" key="7">
    <source>
        <dbReference type="ARBA" id="ARBA00022729"/>
    </source>
</evidence>
<comment type="similarity">
    <text evidence="3">Belongs to the peptidase S1C family.</text>
</comment>
<dbReference type="PANTHER" id="PTHR22939">
    <property type="entry name" value="SERINE PROTEASE FAMILY S1C HTRA-RELATED"/>
    <property type="match status" value="1"/>
</dbReference>
<dbReference type="SUPFAM" id="SSF50494">
    <property type="entry name" value="Trypsin-like serine proteases"/>
    <property type="match status" value="1"/>
</dbReference>
<proteinExistence type="inferred from homology"/>
<accession>A0A5B8R7I2</accession>
<comment type="catalytic activity">
    <reaction evidence="1">
        <text>Acts on substrates that are at least partially unfolded. The cleavage site P1 residue is normally between a pair of hydrophobic residues, such as Val-|-Val.</text>
        <dbReference type="EC" id="3.4.21.107"/>
    </reaction>
</comment>
<dbReference type="CDD" id="cd10839">
    <property type="entry name" value="cpPDZ1_DegP-like"/>
    <property type="match status" value="1"/>
</dbReference>
<dbReference type="NCBIfam" id="TIGR02037">
    <property type="entry name" value="degP_htrA_DO"/>
    <property type="match status" value="1"/>
</dbReference>